<keyword evidence="2" id="KW-1185">Reference proteome</keyword>
<comment type="caution">
    <text evidence="1">The sequence shown here is derived from an EMBL/GenBank/DDBJ whole genome shotgun (WGS) entry which is preliminary data.</text>
</comment>
<sequence length="82" mass="8786">MDGTPHLSQARFPSWLQPGLIRALAQQVAQDLAQGLSEASIVERAQDAAQAYCPALPRPHIREAVKAAMWVAAPRAGAEGRD</sequence>
<evidence type="ECO:0000313" key="1">
    <source>
        <dbReference type="EMBL" id="MFC3000914.1"/>
    </source>
</evidence>
<reference evidence="2" key="1">
    <citation type="journal article" date="2019" name="Int. J. Syst. Evol. Microbiol.">
        <title>The Global Catalogue of Microorganisms (GCM) 10K type strain sequencing project: providing services to taxonomists for standard genome sequencing and annotation.</title>
        <authorList>
            <consortium name="The Broad Institute Genomics Platform"/>
            <consortium name="The Broad Institute Genome Sequencing Center for Infectious Disease"/>
            <person name="Wu L."/>
            <person name="Ma J."/>
        </authorList>
    </citation>
    <scope>NUCLEOTIDE SEQUENCE [LARGE SCALE GENOMIC DNA]</scope>
    <source>
        <strain evidence="2">CGMCC 1.16855</strain>
    </source>
</reference>
<dbReference type="EMBL" id="JBHRSB010000003">
    <property type="protein sequence ID" value="MFC3000914.1"/>
    <property type="molecule type" value="Genomic_DNA"/>
</dbReference>
<organism evidence="1 2">
    <name type="scientific">Falsiroseomonas tokyonensis</name>
    <dbReference type="NCBI Taxonomy" id="430521"/>
    <lineage>
        <taxon>Bacteria</taxon>
        <taxon>Pseudomonadati</taxon>
        <taxon>Pseudomonadota</taxon>
        <taxon>Alphaproteobacteria</taxon>
        <taxon>Acetobacterales</taxon>
        <taxon>Roseomonadaceae</taxon>
        <taxon>Falsiroseomonas</taxon>
    </lineage>
</organism>
<dbReference type="Proteomes" id="UP001595420">
    <property type="component" value="Unassembled WGS sequence"/>
</dbReference>
<gene>
    <name evidence="1" type="ORF">ACFOD3_13500</name>
</gene>
<name>A0ABV7BXD3_9PROT</name>
<dbReference type="RefSeq" id="WP_216836976.1">
    <property type="nucleotide sequence ID" value="NZ_JAFNJS010000003.1"/>
</dbReference>
<proteinExistence type="predicted"/>
<protein>
    <submittedName>
        <fullName evidence="1">Uncharacterized protein</fullName>
    </submittedName>
</protein>
<accession>A0ABV7BXD3</accession>
<evidence type="ECO:0000313" key="2">
    <source>
        <dbReference type="Proteomes" id="UP001595420"/>
    </source>
</evidence>